<organism evidence="1 2">
    <name type="scientific">Gigaspora margarita</name>
    <dbReference type="NCBI Taxonomy" id="4874"/>
    <lineage>
        <taxon>Eukaryota</taxon>
        <taxon>Fungi</taxon>
        <taxon>Fungi incertae sedis</taxon>
        <taxon>Mucoromycota</taxon>
        <taxon>Glomeromycotina</taxon>
        <taxon>Glomeromycetes</taxon>
        <taxon>Diversisporales</taxon>
        <taxon>Gigasporaceae</taxon>
        <taxon>Gigaspora</taxon>
    </lineage>
</organism>
<evidence type="ECO:0000313" key="2">
    <source>
        <dbReference type="Proteomes" id="UP000789901"/>
    </source>
</evidence>
<sequence>MHEKIHGCNPSDDDGPSCSILHLPCNKTQITKATWYPGILEITVDTTDKAPQAFGHFTFADDDGHNITPQKGV</sequence>
<dbReference type="Proteomes" id="UP000789901">
    <property type="component" value="Unassembled WGS sequence"/>
</dbReference>
<keyword evidence="2" id="KW-1185">Reference proteome</keyword>
<reference evidence="1 2" key="1">
    <citation type="submission" date="2021-06" db="EMBL/GenBank/DDBJ databases">
        <authorList>
            <person name="Kallberg Y."/>
            <person name="Tangrot J."/>
            <person name="Rosling A."/>
        </authorList>
    </citation>
    <scope>NUCLEOTIDE SEQUENCE [LARGE SCALE GENOMIC DNA]</scope>
    <source>
        <strain evidence="1 2">120-4 pot B 10/14</strain>
    </source>
</reference>
<proteinExistence type="predicted"/>
<protein>
    <submittedName>
        <fullName evidence="1">12879_t:CDS:1</fullName>
    </submittedName>
</protein>
<name>A0ABN7UEA0_GIGMA</name>
<accession>A0ABN7UEA0</accession>
<dbReference type="EMBL" id="CAJVQB010002325">
    <property type="protein sequence ID" value="CAG8570483.1"/>
    <property type="molecule type" value="Genomic_DNA"/>
</dbReference>
<gene>
    <name evidence="1" type="ORF">GMARGA_LOCUS5461</name>
</gene>
<evidence type="ECO:0000313" key="1">
    <source>
        <dbReference type="EMBL" id="CAG8570483.1"/>
    </source>
</evidence>
<comment type="caution">
    <text evidence="1">The sequence shown here is derived from an EMBL/GenBank/DDBJ whole genome shotgun (WGS) entry which is preliminary data.</text>
</comment>